<dbReference type="PANTHER" id="PTHR33373">
    <property type="entry name" value="OS07G0479600 PROTEIN"/>
    <property type="match status" value="1"/>
</dbReference>
<protein>
    <recommendedName>
        <fullName evidence="2">Gag1-like clamp domain-containing protein</fullName>
    </recommendedName>
</protein>
<keyword evidence="1" id="KW-1133">Transmembrane helix</keyword>
<evidence type="ECO:0000259" key="2">
    <source>
        <dbReference type="Pfam" id="PF13259"/>
    </source>
</evidence>
<feature type="non-terminal residue" evidence="3">
    <location>
        <position position="1"/>
    </location>
</feature>
<dbReference type="AlphaFoldDB" id="A0ABD2RX19"/>
<evidence type="ECO:0000313" key="3">
    <source>
        <dbReference type="EMBL" id="KAL3335376.1"/>
    </source>
</evidence>
<gene>
    <name evidence="3" type="ORF">AABB24_031540</name>
</gene>
<evidence type="ECO:0000256" key="1">
    <source>
        <dbReference type="SAM" id="Phobius"/>
    </source>
</evidence>
<feature type="domain" description="Gag1-like clamp" evidence="2">
    <location>
        <begin position="115"/>
        <end position="228"/>
    </location>
</feature>
<organism evidence="3 4">
    <name type="scientific">Solanum stoloniferum</name>
    <dbReference type="NCBI Taxonomy" id="62892"/>
    <lineage>
        <taxon>Eukaryota</taxon>
        <taxon>Viridiplantae</taxon>
        <taxon>Streptophyta</taxon>
        <taxon>Embryophyta</taxon>
        <taxon>Tracheophyta</taxon>
        <taxon>Spermatophyta</taxon>
        <taxon>Magnoliopsida</taxon>
        <taxon>eudicotyledons</taxon>
        <taxon>Gunneridae</taxon>
        <taxon>Pentapetalae</taxon>
        <taxon>asterids</taxon>
        <taxon>lamiids</taxon>
        <taxon>Solanales</taxon>
        <taxon>Solanaceae</taxon>
        <taxon>Solanoideae</taxon>
        <taxon>Solaneae</taxon>
        <taxon>Solanum</taxon>
    </lineage>
</organism>
<dbReference type="Pfam" id="PF13259">
    <property type="entry name" value="clamp_Gag1-like"/>
    <property type="match status" value="1"/>
</dbReference>
<reference evidence="3 4" key="1">
    <citation type="submission" date="2024-05" db="EMBL/GenBank/DDBJ databases">
        <title>De novo assembly of an allotetraploid wild potato.</title>
        <authorList>
            <person name="Hosaka A.J."/>
        </authorList>
    </citation>
    <scope>NUCLEOTIDE SEQUENCE [LARGE SCALE GENOMIC DNA]</scope>
    <source>
        <tissue evidence="3">Young leaves</tissue>
    </source>
</reference>
<name>A0ABD2RX19_9SOLN</name>
<comment type="caution">
    <text evidence="3">The sequence shown here is derived from an EMBL/GenBank/DDBJ whole genome shotgun (WGS) entry which is preliminary data.</text>
</comment>
<sequence length="228" mass="25733">IERKFHRAGTGSIFWKVFPRREIAPTFSLSLSILSRPCEFFIFVCSLFIVAALFLIGSISAWFIQFIAIACMGGCLGSVSKIKLISSVHEPLNEKKHLDHLVHKAKLSADFWTTSTCDMDNYSAAQSQGSISSISTPTQTPDVHGAANTNNLSEFVNHGFIRWNHIRQQWVGRKSPQKQPKQLLEPKLSWNATYDSLLGSNKPFPKRIPLAEMVDFLVDVWEQEGMYD</sequence>
<feature type="transmembrane region" description="Helical" evidence="1">
    <location>
        <begin position="38"/>
        <end position="56"/>
    </location>
</feature>
<dbReference type="EMBL" id="JBJKTR010000018">
    <property type="protein sequence ID" value="KAL3335376.1"/>
    <property type="molecule type" value="Genomic_DNA"/>
</dbReference>
<dbReference type="Proteomes" id="UP001627284">
    <property type="component" value="Unassembled WGS sequence"/>
</dbReference>
<accession>A0ABD2RX19</accession>
<dbReference type="PANTHER" id="PTHR33373:SF1">
    <property type="entry name" value="DUF4050 DOMAIN-CONTAINING PROTEIN"/>
    <property type="match status" value="1"/>
</dbReference>
<evidence type="ECO:0000313" key="4">
    <source>
        <dbReference type="Proteomes" id="UP001627284"/>
    </source>
</evidence>
<keyword evidence="4" id="KW-1185">Reference proteome</keyword>
<dbReference type="InterPro" id="IPR025124">
    <property type="entry name" value="Gag1-like_clamp"/>
</dbReference>
<keyword evidence="1" id="KW-0812">Transmembrane</keyword>
<proteinExistence type="predicted"/>
<keyword evidence="1" id="KW-0472">Membrane</keyword>